<evidence type="ECO:0000313" key="2">
    <source>
        <dbReference type="Proteomes" id="UP000198620"/>
    </source>
</evidence>
<accession>A0A1H7FV41</accession>
<organism evidence="1 2">
    <name type="scientific">Nitrosovibrio tenuis</name>
    <dbReference type="NCBI Taxonomy" id="1233"/>
    <lineage>
        <taxon>Bacteria</taxon>
        <taxon>Pseudomonadati</taxon>
        <taxon>Pseudomonadota</taxon>
        <taxon>Betaproteobacteria</taxon>
        <taxon>Nitrosomonadales</taxon>
        <taxon>Nitrosomonadaceae</taxon>
        <taxon>Nitrosovibrio</taxon>
    </lineage>
</organism>
<proteinExistence type="predicted"/>
<dbReference type="AlphaFoldDB" id="A0A1H7FV41"/>
<dbReference type="InterPro" id="IPR007434">
    <property type="entry name" value="FemAB-like"/>
</dbReference>
<dbReference type="Pfam" id="PF04339">
    <property type="entry name" value="FemAB_like"/>
    <property type="match status" value="1"/>
</dbReference>
<dbReference type="STRING" id="1233.SAMN05216387_10190"/>
<protein>
    <submittedName>
        <fullName evidence="1">Uncharacterized protein</fullName>
    </submittedName>
</protein>
<dbReference type="SUPFAM" id="SSF55729">
    <property type="entry name" value="Acyl-CoA N-acyltransferases (Nat)"/>
    <property type="match status" value="1"/>
</dbReference>
<gene>
    <name evidence="1" type="ORF">SAMN05216387_10190</name>
</gene>
<evidence type="ECO:0000313" key="1">
    <source>
        <dbReference type="EMBL" id="SEK29674.1"/>
    </source>
</evidence>
<dbReference type="EMBL" id="FOBH01000001">
    <property type="protein sequence ID" value="SEK29674.1"/>
    <property type="molecule type" value="Genomic_DNA"/>
</dbReference>
<dbReference type="Gene3D" id="3.40.630.30">
    <property type="match status" value="1"/>
</dbReference>
<dbReference type="Proteomes" id="UP000198620">
    <property type="component" value="Unassembled WGS sequence"/>
</dbReference>
<dbReference type="OrthoDB" id="9776898at2"/>
<name>A0A1H7FV41_9PROT</name>
<dbReference type="InterPro" id="IPR016181">
    <property type="entry name" value="Acyl_CoA_acyltransferase"/>
</dbReference>
<dbReference type="RefSeq" id="WP_090825742.1">
    <property type="nucleotide sequence ID" value="NZ_FOBH01000001.1"/>
</dbReference>
<dbReference type="PANTHER" id="PTHR47017:SF1">
    <property type="entry name" value="ACYL-COA"/>
    <property type="match status" value="1"/>
</dbReference>
<keyword evidence="2" id="KW-1185">Reference proteome</keyword>
<reference evidence="1 2" key="1">
    <citation type="submission" date="2016-10" db="EMBL/GenBank/DDBJ databases">
        <authorList>
            <person name="de Groot N.N."/>
        </authorList>
    </citation>
    <scope>NUCLEOTIDE SEQUENCE [LARGE SCALE GENOMIC DNA]</scope>
    <source>
        <strain evidence="1 2">Nv1</strain>
    </source>
</reference>
<dbReference type="PANTHER" id="PTHR47017">
    <property type="entry name" value="ACYL-COA"/>
    <property type="match status" value="1"/>
</dbReference>
<sequence>MNSELDIQIIHCLDDIPVTAWNTLAGDDPFLRHEFFSALHKSECASEKSGWSPKFITLWEGSTLRGALPLYVKTHSYGEYVFDWAWADAYRRCGVSYYPKLLSAVPFSPVTGRRLLARTAEHRALLVMAALKLAQGKNAGYGASSFHCLFLPEDEAEEMARAGMMLRQGVQFHWKNQAGTGFESFEEFLKGMSHSKRKKIRQERRKLHESDIHFQWLTGHEATPDHWRFFIDCYNKTYRDHYSSPYLNLEFFLRLSQSMPENLLLILALRGNQPIAAALNFINSRALYGRYWGTQEFVSGLHFETCYYQAIEFCIAHRISLFEGGAQGEHKLARGFLPVRTWSAHWLAHPQLAAAIGNYLQTEAQHLDHYVDELNDSIPFRKAAPSS</sequence>